<evidence type="ECO:0000256" key="6">
    <source>
        <dbReference type="ARBA" id="ARBA00022842"/>
    </source>
</evidence>
<dbReference type="OrthoDB" id="9772456at2"/>
<keyword evidence="6 7" id="KW-0460">Magnesium</keyword>
<evidence type="ECO:0000256" key="1">
    <source>
        <dbReference type="ARBA" id="ARBA00001033"/>
    </source>
</evidence>
<dbReference type="KEGG" id="abat:CFX1CAM_2260"/>
<dbReference type="CDD" id="cd01639">
    <property type="entry name" value="IMPase"/>
    <property type="match status" value="1"/>
</dbReference>
<sequence>MNPTLDFVNQIAVNAGAILKNFKREDLGIAHKSSRDLVTQADYASERYLIDAIQQAFPGHAIIAEESGKSEGSKEHQWFIDPLDGTVNYAHGVPLYTVSIGYAYRDELTLGVVYDPELGELFSAQRGLGATLNGAPLQVSQYTQLVDCMLVTGFPNEAEDSPDDNVGNFLQFNARTQAVRRLGSAALDMVYVAAGRLDGFWEVSTNPWDIAAGTLMVQEAGGVVTDLYGNPDYLQTPSTVVCANPVIHQKMLEVLAAVRAERGGA</sequence>
<feature type="binding site" evidence="7">
    <location>
        <position position="65"/>
    </location>
    <ligand>
        <name>Mg(2+)</name>
        <dbReference type="ChEBI" id="CHEBI:18420"/>
        <label>1</label>
        <note>catalytic</note>
    </ligand>
</feature>
<dbReference type="PANTHER" id="PTHR20854">
    <property type="entry name" value="INOSITOL MONOPHOSPHATASE"/>
    <property type="match status" value="1"/>
</dbReference>
<comment type="cofactor">
    <cofactor evidence="2 7 8">
        <name>Mg(2+)</name>
        <dbReference type="ChEBI" id="CHEBI:18420"/>
    </cofactor>
</comment>
<comment type="similarity">
    <text evidence="3 8">Belongs to the inositol monophosphatase superfamily.</text>
</comment>
<evidence type="ECO:0000256" key="4">
    <source>
        <dbReference type="ARBA" id="ARBA00022723"/>
    </source>
</evidence>
<dbReference type="GO" id="GO:0008934">
    <property type="term" value="F:inositol monophosphate 1-phosphatase activity"/>
    <property type="evidence" value="ECO:0007669"/>
    <property type="project" value="InterPro"/>
</dbReference>
<dbReference type="FunFam" id="3.40.190.80:FF:000020">
    <property type="entry name" value="Fructose-1,6-bisphosphatase/inositol-1-monophosphatase"/>
    <property type="match status" value="1"/>
</dbReference>
<evidence type="ECO:0000256" key="7">
    <source>
        <dbReference type="PIRSR" id="PIRSR600760-2"/>
    </source>
</evidence>
<dbReference type="GO" id="GO:0006020">
    <property type="term" value="P:inositol metabolic process"/>
    <property type="evidence" value="ECO:0007669"/>
    <property type="project" value="TreeGrafter"/>
</dbReference>
<evidence type="ECO:0000256" key="2">
    <source>
        <dbReference type="ARBA" id="ARBA00001946"/>
    </source>
</evidence>
<dbReference type="GO" id="GO:0046854">
    <property type="term" value="P:phosphatidylinositol phosphate biosynthetic process"/>
    <property type="evidence" value="ECO:0007669"/>
    <property type="project" value="InterPro"/>
</dbReference>
<dbReference type="Gene3D" id="3.30.540.10">
    <property type="entry name" value="Fructose-1,6-Bisphosphatase, subunit A, domain 1"/>
    <property type="match status" value="1"/>
</dbReference>
<dbReference type="PRINTS" id="PR00377">
    <property type="entry name" value="IMPHPHTASES"/>
</dbReference>
<dbReference type="RefSeq" id="WP_087863168.1">
    <property type="nucleotide sequence ID" value="NZ_LT859958.1"/>
</dbReference>
<dbReference type="InterPro" id="IPR020583">
    <property type="entry name" value="Inositol_monoP_metal-BS"/>
</dbReference>
<dbReference type="GO" id="GO:0007165">
    <property type="term" value="P:signal transduction"/>
    <property type="evidence" value="ECO:0007669"/>
    <property type="project" value="TreeGrafter"/>
</dbReference>
<organism evidence="9 10">
    <name type="scientific">Candidatus Brevifilum fermentans</name>
    <dbReference type="NCBI Taxonomy" id="1986204"/>
    <lineage>
        <taxon>Bacteria</taxon>
        <taxon>Bacillati</taxon>
        <taxon>Chloroflexota</taxon>
        <taxon>Anaerolineae</taxon>
        <taxon>Anaerolineales</taxon>
        <taxon>Anaerolineaceae</taxon>
        <taxon>Candidatus Brevifilum</taxon>
    </lineage>
</organism>
<dbReference type="InterPro" id="IPR020550">
    <property type="entry name" value="Inositol_monophosphatase_CS"/>
</dbReference>
<evidence type="ECO:0000256" key="8">
    <source>
        <dbReference type="RuleBase" id="RU364068"/>
    </source>
</evidence>
<reference evidence="10" key="1">
    <citation type="submission" date="2017-05" db="EMBL/GenBank/DDBJ databases">
        <authorList>
            <person name="Kirkegaard R."/>
            <person name="Mcilroy J S."/>
        </authorList>
    </citation>
    <scope>NUCLEOTIDE SEQUENCE [LARGE SCALE GENOMIC DNA]</scope>
</reference>
<dbReference type="Proteomes" id="UP000195514">
    <property type="component" value="Chromosome I"/>
</dbReference>
<keyword evidence="5 8" id="KW-0378">Hydrolase</keyword>
<dbReference type="EC" id="3.1.3.25" evidence="8"/>
<gene>
    <name evidence="9" type="primary">suhB</name>
    <name evidence="9" type="ORF">CFX1CAM_2260</name>
</gene>
<evidence type="ECO:0000313" key="10">
    <source>
        <dbReference type="Proteomes" id="UP000195514"/>
    </source>
</evidence>
<evidence type="ECO:0000256" key="3">
    <source>
        <dbReference type="ARBA" id="ARBA00009759"/>
    </source>
</evidence>
<dbReference type="GO" id="GO:0046872">
    <property type="term" value="F:metal ion binding"/>
    <property type="evidence" value="ECO:0007669"/>
    <property type="project" value="UniProtKB-KW"/>
</dbReference>
<dbReference type="InterPro" id="IPR000760">
    <property type="entry name" value="Inositol_monophosphatase-like"/>
</dbReference>
<dbReference type="EMBL" id="LT859958">
    <property type="protein sequence ID" value="SMX55325.1"/>
    <property type="molecule type" value="Genomic_DNA"/>
</dbReference>
<dbReference type="AlphaFoldDB" id="A0A1Y6K6M8"/>
<feature type="binding site" evidence="7">
    <location>
        <position position="83"/>
    </location>
    <ligand>
        <name>Mg(2+)</name>
        <dbReference type="ChEBI" id="CHEBI:18420"/>
        <label>1</label>
        <note>catalytic</note>
    </ligand>
</feature>
<dbReference type="InterPro" id="IPR033942">
    <property type="entry name" value="IMPase"/>
</dbReference>
<dbReference type="PANTHER" id="PTHR20854:SF4">
    <property type="entry name" value="INOSITOL-1-MONOPHOSPHATASE-RELATED"/>
    <property type="match status" value="1"/>
</dbReference>
<dbReference type="PROSITE" id="PS00630">
    <property type="entry name" value="IMP_2"/>
    <property type="match status" value="1"/>
</dbReference>
<dbReference type="InterPro" id="IPR022337">
    <property type="entry name" value="Inositol_monophosphatase_SuhB"/>
</dbReference>
<dbReference type="FunFam" id="3.30.540.10:FF:000003">
    <property type="entry name" value="Inositol-1-monophosphatase"/>
    <property type="match status" value="1"/>
</dbReference>
<feature type="binding site" evidence="7">
    <location>
        <position position="209"/>
    </location>
    <ligand>
        <name>Mg(2+)</name>
        <dbReference type="ChEBI" id="CHEBI:18420"/>
        <label>1</label>
        <note>catalytic</note>
    </ligand>
</feature>
<keyword evidence="4 7" id="KW-0479">Metal-binding</keyword>
<dbReference type="Gene3D" id="3.40.190.80">
    <property type="match status" value="1"/>
</dbReference>
<comment type="catalytic activity">
    <reaction evidence="1 8">
        <text>a myo-inositol phosphate + H2O = myo-inositol + phosphate</text>
        <dbReference type="Rhea" id="RHEA:24056"/>
        <dbReference type="ChEBI" id="CHEBI:15377"/>
        <dbReference type="ChEBI" id="CHEBI:17268"/>
        <dbReference type="ChEBI" id="CHEBI:43474"/>
        <dbReference type="ChEBI" id="CHEBI:84139"/>
        <dbReference type="EC" id="3.1.3.25"/>
    </reaction>
</comment>
<evidence type="ECO:0000313" key="9">
    <source>
        <dbReference type="EMBL" id="SMX55325.1"/>
    </source>
</evidence>
<proteinExistence type="inferred from homology"/>
<feature type="binding site" evidence="7">
    <location>
        <position position="81"/>
    </location>
    <ligand>
        <name>Mg(2+)</name>
        <dbReference type="ChEBI" id="CHEBI:18420"/>
        <label>1</label>
        <note>catalytic</note>
    </ligand>
</feature>
<dbReference type="SUPFAM" id="SSF56655">
    <property type="entry name" value="Carbohydrate phosphatase"/>
    <property type="match status" value="1"/>
</dbReference>
<evidence type="ECO:0000256" key="5">
    <source>
        <dbReference type="ARBA" id="ARBA00022801"/>
    </source>
</evidence>
<name>A0A1Y6K6M8_9CHLR</name>
<dbReference type="PROSITE" id="PS00629">
    <property type="entry name" value="IMP_1"/>
    <property type="match status" value="1"/>
</dbReference>
<keyword evidence="10" id="KW-1185">Reference proteome</keyword>
<protein>
    <recommendedName>
        <fullName evidence="8">Inositol-1-monophosphatase</fullName>
        <ecNumber evidence="8">3.1.3.25</ecNumber>
    </recommendedName>
</protein>
<feature type="binding site" evidence="7">
    <location>
        <position position="84"/>
    </location>
    <ligand>
        <name>Mg(2+)</name>
        <dbReference type="ChEBI" id="CHEBI:18420"/>
        <label>1</label>
        <note>catalytic</note>
    </ligand>
</feature>
<dbReference type="PRINTS" id="PR01959">
    <property type="entry name" value="SBIMPHPHTASE"/>
</dbReference>
<accession>A0A1Y6K6M8</accession>
<dbReference type="Pfam" id="PF00459">
    <property type="entry name" value="Inositol_P"/>
    <property type="match status" value="1"/>
</dbReference>